<evidence type="ECO:0000313" key="4">
    <source>
        <dbReference type="Proteomes" id="UP000326354"/>
    </source>
</evidence>
<dbReference type="RefSeq" id="WP_151969015.1">
    <property type="nucleotide sequence ID" value="NZ_AP019860.1"/>
</dbReference>
<dbReference type="CDD" id="cd03801">
    <property type="entry name" value="GT4_PimA-like"/>
    <property type="match status" value="1"/>
</dbReference>
<dbReference type="OrthoDB" id="9802525at2"/>
<name>A0A5S9INQ7_UABAM</name>
<dbReference type="InterPro" id="IPR050194">
    <property type="entry name" value="Glycosyltransferase_grp1"/>
</dbReference>
<dbReference type="KEGG" id="uam:UABAM_03248"/>
<dbReference type="Pfam" id="PF13439">
    <property type="entry name" value="Glyco_transf_4"/>
    <property type="match status" value="1"/>
</dbReference>
<organism evidence="3 4">
    <name type="scientific">Uabimicrobium amorphum</name>
    <dbReference type="NCBI Taxonomy" id="2596890"/>
    <lineage>
        <taxon>Bacteria</taxon>
        <taxon>Pseudomonadati</taxon>
        <taxon>Planctomycetota</taxon>
        <taxon>Candidatus Uabimicrobiia</taxon>
        <taxon>Candidatus Uabimicrobiales</taxon>
        <taxon>Candidatus Uabimicrobiaceae</taxon>
        <taxon>Candidatus Uabimicrobium</taxon>
    </lineage>
</organism>
<protein>
    <submittedName>
        <fullName evidence="3">Glycosyl transferase family 1</fullName>
    </submittedName>
</protein>
<dbReference type="AlphaFoldDB" id="A0A5S9INQ7"/>
<dbReference type="EMBL" id="AP019860">
    <property type="protein sequence ID" value="BBM84887.1"/>
    <property type="molecule type" value="Genomic_DNA"/>
</dbReference>
<feature type="domain" description="Glycosyltransferase subfamily 4-like N-terminal" evidence="2">
    <location>
        <begin position="124"/>
        <end position="230"/>
    </location>
</feature>
<evidence type="ECO:0000259" key="2">
    <source>
        <dbReference type="Pfam" id="PF13439"/>
    </source>
</evidence>
<evidence type="ECO:0000313" key="3">
    <source>
        <dbReference type="EMBL" id="BBM84887.1"/>
    </source>
</evidence>
<dbReference type="GO" id="GO:0016757">
    <property type="term" value="F:glycosyltransferase activity"/>
    <property type="evidence" value="ECO:0007669"/>
    <property type="project" value="InterPro"/>
</dbReference>
<dbReference type="Gene3D" id="3.40.50.2000">
    <property type="entry name" value="Glycogen Phosphorylase B"/>
    <property type="match status" value="2"/>
</dbReference>
<keyword evidence="4" id="KW-1185">Reference proteome</keyword>
<dbReference type="PANTHER" id="PTHR45947:SF3">
    <property type="entry name" value="SULFOQUINOVOSYL TRANSFERASE SQD2"/>
    <property type="match status" value="1"/>
</dbReference>
<keyword evidence="3" id="KW-0808">Transferase</keyword>
<dbReference type="SUPFAM" id="SSF53756">
    <property type="entry name" value="UDP-Glycosyltransferase/glycogen phosphorylase"/>
    <property type="match status" value="1"/>
</dbReference>
<dbReference type="Pfam" id="PF00534">
    <property type="entry name" value="Glycos_transf_1"/>
    <property type="match status" value="1"/>
</dbReference>
<dbReference type="InterPro" id="IPR028098">
    <property type="entry name" value="Glyco_trans_4-like_N"/>
</dbReference>
<proteinExistence type="predicted"/>
<dbReference type="InterPro" id="IPR001296">
    <property type="entry name" value="Glyco_trans_1"/>
</dbReference>
<gene>
    <name evidence="3" type="ORF">UABAM_03248</name>
</gene>
<reference evidence="3 4" key="1">
    <citation type="submission" date="2019-08" db="EMBL/GenBank/DDBJ databases">
        <title>Complete genome sequence of Candidatus Uab amorphum.</title>
        <authorList>
            <person name="Shiratori T."/>
            <person name="Suzuki S."/>
            <person name="Kakizawa Y."/>
            <person name="Ishida K."/>
        </authorList>
    </citation>
    <scope>NUCLEOTIDE SEQUENCE [LARGE SCALE GENOMIC DNA]</scope>
    <source>
        <strain evidence="3 4">SRT547</strain>
    </source>
</reference>
<evidence type="ECO:0000259" key="1">
    <source>
        <dbReference type="Pfam" id="PF00534"/>
    </source>
</evidence>
<sequence length="423" mass="47693">MRIVYILAGAGGMYCGACNRDADLVNGIVKKGLDIELIPLYTPLRHDNEQPLQTSRIFYGGIITFLEQRLKIFRHTPAFFDYLFDNPTLLKILGKFTIATQPQKLGAMTVSVLAGKDGNQKKELQKLIEYLQTVKPDVINITNSMLSGIAVSLKEALNIPIVCTFQGEEAFIDSLSEPHRTQAKNLLESNAQSIDHFIVPHNRYVDEIISYLKISRDKMSVILPGVDHQRFVFQDSCDQSGKIGYLSRIAPEKGLDTLLEAFSILHKKNNDLTLHIAGQIYVKSFWEKMQKYIKKNKLTEHVIYHGELTLKQKQQFLQQCNVFCVPSKFNESRGLAILEAVATGTPVVVPPMGIYPQIVEDTQHGIIADPATPENFASCINDALQNEAKYRGENRDIFLQKYGLTRMVDEIILLYEGLVSKKT</sequence>
<feature type="domain" description="Glycosyl transferase family 1" evidence="1">
    <location>
        <begin position="241"/>
        <end position="390"/>
    </location>
</feature>
<dbReference type="PANTHER" id="PTHR45947">
    <property type="entry name" value="SULFOQUINOVOSYL TRANSFERASE SQD2"/>
    <property type="match status" value="1"/>
</dbReference>
<accession>A0A5S9INQ7</accession>
<dbReference type="Proteomes" id="UP000326354">
    <property type="component" value="Chromosome"/>
</dbReference>